<comment type="subcellular location">
    <subcellularLocation>
        <location evidence="3 16">Cytoplasm</location>
    </subcellularLocation>
</comment>
<evidence type="ECO:0000256" key="5">
    <source>
        <dbReference type="ARBA" id="ARBA00011738"/>
    </source>
</evidence>
<dbReference type="CDD" id="cd24015">
    <property type="entry name" value="ASKHA_NBD_PanK-III"/>
    <property type="match status" value="1"/>
</dbReference>
<keyword evidence="12 16" id="KW-0630">Potassium</keyword>
<dbReference type="EMBL" id="JNBW01000220">
    <property type="protein sequence ID" value="OJH15130.1"/>
    <property type="molecule type" value="Genomic_DNA"/>
</dbReference>
<dbReference type="GO" id="GO:0005737">
    <property type="term" value="C:cytoplasm"/>
    <property type="evidence" value="ECO:0007669"/>
    <property type="project" value="UniProtKB-SubCell"/>
</dbReference>
<comment type="cofactor">
    <cofactor evidence="2">
        <name>K(+)</name>
        <dbReference type="ChEBI" id="CHEBI:29103"/>
    </cofactor>
</comment>
<dbReference type="NCBIfam" id="NF009863">
    <property type="entry name" value="PRK13326.1"/>
    <property type="match status" value="1"/>
</dbReference>
<dbReference type="NCBIfam" id="TIGR00671">
    <property type="entry name" value="baf"/>
    <property type="match status" value="1"/>
</dbReference>
<evidence type="ECO:0000256" key="12">
    <source>
        <dbReference type="ARBA" id="ARBA00022958"/>
    </source>
</evidence>
<dbReference type="AlphaFoldDB" id="A0A1L8ZBJ0"/>
<dbReference type="InterPro" id="IPR004619">
    <property type="entry name" value="Type_III_PanK"/>
</dbReference>
<comment type="caution">
    <text evidence="17">The sequence shown here is derived from an EMBL/GenBank/DDBJ whole genome shotgun (WGS) entry which is preliminary data.</text>
</comment>
<dbReference type="SUPFAM" id="SSF53067">
    <property type="entry name" value="Actin-like ATPase domain"/>
    <property type="match status" value="2"/>
</dbReference>
<evidence type="ECO:0000256" key="14">
    <source>
        <dbReference type="ARBA" id="ARBA00038036"/>
    </source>
</evidence>
<dbReference type="Gene3D" id="3.30.420.40">
    <property type="match status" value="2"/>
</dbReference>
<dbReference type="PANTHER" id="PTHR34265:SF1">
    <property type="entry name" value="TYPE III PANTOTHENATE KINASE"/>
    <property type="match status" value="1"/>
</dbReference>
<comment type="similarity">
    <text evidence="14 16">Belongs to the type III pantothenate kinase family.</text>
</comment>
<feature type="binding site" evidence="16">
    <location>
        <position position="135"/>
    </location>
    <ligand>
        <name>ATP</name>
        <dbReference type="ChEBI" id="CHEBI:30616"/>
    </ligand>
</feature>
<feature type="binding site" evidence="16">
    <location>
        <position position="187"/>
    </location>
    <ligand>
        <name>substrate</name>
    </ligand>
</feature>
<evidence type="ECO:0000256" key="15">
    <source>
        <dbReference type="ARBA" id="ARBA00040883"/>
    </source>
</evidence>
<evidence type="ECO:0000256" key="13">
    <source>
        <dbReference type="ARBA" id="ARBA00022993"/>
    </source>
</evidence>
<dbReference type="GO" id="GO:0004594">
    <property type="term" value="F:pantothenate kinase activity"/>
    <property type="evidence" value="ECO:0007669"/>
    <property type="project" value="UniProtKB-UniRule"/>
</dbReference>
<keyword evidence="9 16" id="KW-0547">Nucleotide-binding</keyword>
<evidence type="ECO:0000256" key="11">
    <source>
        <dbReference type="ARBA" id="ARBA00022840"/>
    </source>
</evidence>
<protein>
    <recommendedName>
        <fullName evidence="15 16">Type III pantothenate kinase</fullName>
        <ecNumber evidence="6 16">2.7.1.33</ecNumber>
    </recommendedName>
    <alternativeName>
        <fullName evidence="16">PanK-III</fullName>
    </alternativeName>
    <alternativeName>
        <fullName evidence="16">Pantothenic acid kinase</fullName>
    </alternativeName>
</protein>
<reference evidence="17" key="2">
    <citation type="submission" date="2015-07" db="EMBL/GenBank/DDBJ databases">
        <authorList>
            <person name="Noorani M."/>
        </authorList>
    </citation>
    <scope>NUCLEOTIDE SEQUENCE</scope>
    <source>
        <strain evidence="17">CO275</strain>
    </source>
</reference>
<evidence type="ECO:0000256" key="16">
    <source>
        <dbReference type="HAMAP-Rule" id="MF_01274"/>
    </source>
</evidence>
<evidence type="ECO:0000256" key="10">
    <source>
        <dbReference type="ARBA" id="ARBA00022777"/>
    </source>
</evidence>
<keyword evidence="10 16" id="KW-0418">Kinase</keyword>
<comment type="cofactor">
    <cofactor evidence="16">
        <name>NH4(+)</name>
        <dbReference type="ChEBI" id="CHEBI:28938"/>
    </cofactor>
    <cofactor evidence="16">
        <name>K(+)</name>
        <dbReference type="ChEBI" id="CHEBI:29103"/>
    </cofactor>
    <text evidence="16">A monovalent cation. Ammonium or potassium.</text>
</comment>
<dbReference type="HAMAP" id="MF_01274">
    <property type="entry name" value="Pantothen_kinase_3"/>
    <property type="match status" value="1"/>
</dbReference>
<evidence type="ECO:0000256" key="3">
    <source>
        <dbReference type="ARBA" id="ARBA00004496"/>
    </source>
</evidence>
<evidence type="ECO:0000256" key="7">
    <source>
        <dbReference type="ARBA" id="ARBA00022490"/>
    </source>
</evidence>
<evidence type="ECO:0000256" key="4">
    <source>
        <dbReference type="ARBA" id="ARBA00005225"/>
    </source>
</evidence>
<evidence type="ECO:0000256" key="8">
    <source>
        <dbReference type="ARBA" id="ARBA00022679"/>
    </source>
</evidence>
<feature type="binding site" evidence="16">
    <location>
        <position position="132"/>
    </location>
    <ligand>
        <name>K(+)</name>
        <dbReference type="ChEBI" id="CHEBI:29103"/>
    </ligand>
</feature>
<dbReference type="InterPro" id="IPR043129">
    <property type="entry name" value="ATPase_NBD"/>
</dbReference>
<proteinExistence type="inferred from homology"/>
<keyword evidence="7 16" id="KW-0963">Cytoplasm</keyword>
<dbReference type="GO" id="GO:0015937">
    <property type="term" value="P:coenzyme A biosynthetic process"/>
    <property type="evidence" value="ECO:0007669"/>
    <property type="project" value="UniProtKB-UniRule"/>
</dbReference>
<comment type="pathway">
    <text evidence="4 16">Cofactor biosynthesis; coenzyme A biosynthesis; CoA from (R)-pantothenate: step 1/5.</text>
</comment>
<evidence type="ECO:0000256" key="6">
    <source>
        <dbReference type="ARBA" id="ARBA00012102"/>
    </source>
</evidence>
<dbReference type="OrthoDB" id="350393at2"/>
<keyword evidence="11 16" id="KW-0067">ATP-binding</keyword>
<feature type="binding site" evidence="16">
    <location>
        <begin position="12"/>
        <end position="19"/>
    </location>
    <ligand>
        <name>ATP</name>
        <dbReference type="ChEBI" id="CHEBI:30616"/>
    </ligand>
</feature>
<dbReference type="UniPathway" id="UPA00241">
    <property type="reaction ID" value="UER00352"/>
</dbReference>
<feature type="binding site" evidence="16">
    <location>
        <begin position="109"/>
        <end position="112"/>
    </location>
    <ligand>
        <name>substrate</name>
    </ligand>
</feature>
<comment type="catalytic activity">
    <reaction evidence="1 16">
        <text>(R)-pantothenate + ATP = (R)-4'-phosphopantothenate + ADP + H(+)</text>
        <dbReference type="Rhea" id="RHEA:16373"/>
        <dbReference type="ChEBI" id="CHEBI:10986"/>
        <dbReference type="ChEBI" id="CHEBI:15378"/>
        <dbReference type="ChEBI" id="CHEBI:29032"/>
        <dbReference type="ChEBI" id="CHEBI:30616"/>
        <dbReference type="ChEBI" id="CHEBI:456216"/>
        <dbReference type="EC" id="2.7.1.33"/>
    </reaction>
</comment>
<evidence type="ECO:0000256" key="1">
    <source>
        <dbReference type="ARBA" id="ARBA00001206"/>
    </source>
</evidence>
<dbReference type="PANTHER" id="PTHR34265">
    <property type="entry name" value="TYPE III PANTOTHENATE KINASE"/>
    <property type="match status" value="1"/>
</dbReference>
<evidence type="ECO:0000256" key="2">
    <source>
        <dbReference type="ARBA" id="ARBA00001958"/>
    </source>
</evidence>
<feature type="active site" description="Proton acceptor" evidence="16">
    <location>
        <position position="111"/>
    </location>
</feature>
<dbReference type="Pfam" id="PF03309">
    <property type="entry name" value="Pan_kinase"/>
    <property type="match status" value="1"/>
</dbReference>
<dbReference type="GO" id="GO:0005524">
    <property type="term" value="F:ATP binding"/>
    <property type="evidence" value="ECO:0007669"/>
    <property type="project" value="UniProtKB-UniRule"/>
</dbReference>
<name>A0A1L8ZBJ0_BORBI</name>
<keyword evidence="16" id="KW-0479">Metal-binding</keyword>
<comment type="function">
    <text evidence="16">Catalyzes the phosphorylation of pantothenate (Pan), the first step in CoA biosynthesis.</text>
</comment>
<gene>
    <name evidence="16" type="primary">coaX</name>
    <name evidence="17" type="ORF">ER70_04405</name>
</gene>
<dbReference type="EC" id="2.7.1.33" evidence="6 16"/>
<accession>A0A1L8ZBJ0</accession>
<keyword evidence="8 16" id="KW-0808">Transferase</keyword>
<feature type="binding site" evidence="16">
    <location>
        <position position="94"/>
    </location>
    <ligand>
        <name>substrate</name>
    </ligand>
</feature>
<comment type="subunit">
    <text evidence="5 16">Homodimer.</text>
</comment>
<sequence>MNKPLLSELIIDIGNTSIAFALFKDNQVNLFIKMKTNLMLRYDEAYSFFEENFDFNVNQVFISSVVPILNGIFENVIFSFFKIKPLFISFDLNYDLTFNPYKSDKFLLGSDVFANLIAAIENYSFENVLVADLGTACTIFAVSRQDGILGGLINSGPLINLNSLVDNAYLLKKFPISTPNNLLERATSGSVNSGLFYQYKYLIEGVYRDVKKMYKKEFNLIITGGNANLILPLININFIFNIYLTVEGVRILGNSIDFKFVN</sequence>
<evidence type="ECO:0000313" key="17">
    <source>
        <dbReference type="EMBL" id="OJH15130.1"/>
    </source>
</evidence>
<organism evidence="17">
    <name type="scientific">Borrelia bissettiae</name>
    <name type="common">Borreliella bissettiae</name>
    <dbReference type="NCBI Taxonomy" id="64897"/>
    <lineage>
        <taxon>Bacteria</taxon>
        <taxon>Pseudomonadati</taxon>
        <taxon>Spirochaetota</taxon>
        <taxon>Spirochaetia</taxon>
        <taxon>Spirochaetales</taxon>
        <taxon>Borreliaceae</taxon>
        <taxon>Borreliella</taxon>
    </lineage>
</organism>
<dbReference type="RefSeq" id="WP_014023744.1">
    <property type="nucleotide sequence ID" value="NZ_CP124109.1"/>
</dbReference>
<dbReference type="GO" id="GO:0046872">
    <property type="term" value="F:metal ion binding"/>
    <property type="evidence" value="ECO:0007669"/>
    <property type="project" value="UniProtKB-KW"/>
</dbReference>
<reference evidence="17" key="1">
    <citation type="journal article" date="2015" name="Microbiology">
        <title>Similarities in murine infection and immune response to Borrelia bissettii and Borrelia burgdorferi sensu stricto.</title>
        <authorList>
            <person name="Leydet B.F.Jr."/>
            <person name="Liang F.T."/>
        </authorList>
    </citation>
    <scope>NUCLEOTIDE SEQUENCE [LARGE SCALE GENOMIC DNA]</scope>
    <source>
        <strain evidence="17">CO275</strain>
    </source>
</reference>
<evidence type="ECO:0000256" key="9">
    <source>
        <dbReference type="ARBA" id="ARBA00022741"/>
    </source>
</evidence>
<keyword evidence="13 16" id="KW-0173">Coenzyme A biosynthesis</keyword>